<dbReference type="AlphaFoldDB" id="A0A1Z8AJT5"/>
<dbReference type="InterPro" id="IPR036249">
    <property type="entry name" value="Thioredoxin-like_sf"/>
</dbReference>
<proteinExistence type="predicted"/>
<feature type="non-terminal residue" evidence="2">
    <location>
        <position position="194"/>
    </location>
</feature>
<evidence type="ECO:0000256" key="1">
    <source>
        <dbReference type="ARBA" id="ARBA00023284"/>
    </source>
</evidence>
<comment type="caution">
    <text evidence="2">The sequence shown here is derived from an EMBL/GenBank/DDBJ whole genome shotgun (WGS) entry which is preliminary data.</text>
</comment>
<accession>A0A1Z8AJT5</accession>
<evidence type="ECO:0000313" key="2">
    <source>
        <dbReference type="EMBL" id="OUS10610.1"/>
    </source>
</evidence>
<name>A0A1Z8AJT5_9FLAO</name>
<gene>
    <name evidence="2" type="ORF">A9Q93_12770</name>
</gene>
<evidence type="ECO:0008006" key="4">
    <source>
        <dbReference type="Google" id="ProtNLM"/>
    </source>
</evidence>
<protein>
    <recommendedName>
        <fullName evidence="4">Thioredoxin domain-containing protein</fullName>
    </recommendedName>
</protein>
<reference evidence="3" key="1">
    <citation type="journal article" date="2017" name="Proc. Natl. Acad. Sci. U.S.A.">
        <title>Simulation of Deepwater Horizon oil plume reveals substrate specialization within a complex community of hydrocarbon-degraders.</title>
        <authorList>
            <person name="Hu P."/>
            <person name="Dubinsky E.A."/>
            <person name="Probst A.J."/>
            <person name="Wang J."/>
            <person name="Sieber C.M.K."/>
            <person name="Tom L.M."/>
            <person name="Gardinali P."/>
            <person name="Banfield J.F."/>
            <person name="Atlas R.M."/>
            <person name="Andersen G.L."/>
        </authorList>
    </citation>
    <scope>NUCLEOTIDE SEQUENCE [LARGE SCALE GENOMIC DNA]</scope>
</reference>
<dbReference type="PROSITE" id="PS00194">
    <property type="entry name" value="THIOREDOXIN_1"/>
    <property type="match status" value="1"/>
</dbReference>
<dbReference type="EMBL" id="MAAX01000194">
    <property type="protein sequence ID" value="OUS10610.1"/>
    <property type="molecule type" value="Genomic_DNA"/>
</dbReference>
<sequence>MNFEFAVYDNEPIFVDEYLYKKEIKNGIRLSENQTEWYLIDWNGNGIYNETGIDYYGVKSPFKRRPILSLLGENSTLNHNEISYSIKSNSEYRKLNETIFEPQNRISYISSFIPIELSDGNTLISDNFINYDKTIIYYWATWCAPCVEKLEQVELNRKQLESKKINFVPIYYGCTYGDVIKLNEKKGLNFNTIE</sequence>
<organism evidence="2 3">
    <name type="scientific">Nonlabens dokdonensis</name>
    <dbReference type="NCBI Taxonomy" id="328515"/>
    <lineage>
        <taxon>Bacteria</taxon>
        <taxon>Pseudomonadati</taxon>
        <taxon>Bacteroidota</taxon>
        <taxon>Flavobacteriia</taxon>
        <taxon>Flavobacteriales</taxon>
        <taxon>Flavobacteriaceae</taxon>
        <taxon>Nonlabens</taxon>
    </lineage>
</organism>
<dbReference type="Proteomes" id="UP000196102">
    <property type="component" value="Unassembled WGS sequence"/>
</dbReference>
<evidence type="ECO:0000313" key="3">
    <source>
        <dbReference type="Proteomes" id="UP000196102"/>
    </source>
</evidence>
<keyword evidence="1" id="KW-0676">Redox-active center</keyword>
<dbReference type="SUPFAM" id="SSF52833">
    <property type="entry name" value="Thioredoxin-like"/>
    <property type="match status" value="1"/>
</dbReference>
<dbReference type="Gene3D" id="3.40.30.10">
    <property type="entry name" value="Glutaredoxin"/>
    <property type="match status" value="1"/>
</dbReference>
<dbReference type="InterPro" id="IPR017937">
    <property type="entry name" value="Thioredoxin_CS"/>
</dbReference>